<dbReference type="InterPro" id="IPR012944">
    <property type="entry name" value="SusD_RagB_dom"/>
</dbReference>
<sequence>MKNILKSIYFSFFILALAGCKKDFIALNPISNANEENFYKTEDDFTNAIYGAYSSLKSNGIYNDYMQLVGDLRSDNTEMGSTASSRFAFYELSQFQVQQTSEIVESIWKDHYVGIRRANTILSRINDAGISQNSKNRITAESQFLRALYYFNLVRVFGNVPLVTKSIQTIEESYTYGRTDVKTVYNQIIEDLLNAAPALPLTVKGEEGRATQGAANALLGKVYLTLHDYQNAKTSLEKVISSKQYDILPDYSSLWNADAKNHKESIFEVQFKTNLTASTGSQFTERYTPYLFPNLPYSSTAGGYNIPREDLINAYEATDLRKNASLKENYTKKDGTVVRGLEGRYTYKFHDMPVKGGGADDNWPVLRYADVLLMYAESLNEISFTTDGEAFKQLNAIRKRAGLPEKTFSNANPLLAINSQEEFRTAIEKERRVEFAFEGHRWFDLLRTGKAIAILGPKIKTGLVAEQLLLPIPLSQIDVNPDNIKQNPGYQ</sequence>
<dbReference type="SUPFAM" id="SSF48452">
    <property type="entry name" value="TPR-like"/>
    <property type="match status" value="1"/>
</dbReference>
<dbReference type="OrthoDB" id="993981at2"/>
<comment type="caution">
    <text evidence="9">The sequence shown here is derived from an EMBL/GenBank/DDBJ whole genome shotgun (WGS) entry which is preliminary data.</text>
</comment>
<evidence type="ECO:0000256" key="1">
    <source>
        <dbReference type="ARBA" id="ARBA00004442"/>
    </source>
</evidence>
<keyword evidence="3 6" id="KW-0732">Signal</keyword>
<feature type="domain" description="SusD-like N-terminal" evidence="8">
    <location>
        <begin position="74"/>
        <end position="224"/>
    </location>
</feature>
<dbReference type="CDD" id="cd08977">
    <property type="entry name" value="SusD"/>
    <property type="match status" value="1"/>
</dbReference>
<accession>A0A4R6SUK2</accession>
<feature type="domain" description="RagB/SusD" evidence="7">
    <location>
        <begin position="343"/>
        <end position="490"/>
    </location>
</feature>
<keyword evidence="5" id="KW-0998">Cell outer membrane</keyword>
<gene>
    <name evidence="9" type="ORF">ATK78_3169</name>
</gene>
<evidence type="ECO:0000259" key="7">
    <source>
        <dbReference type="Pfam" id="PF07980"/>
    </source>
</evidence>
<name>A0A4R6SUK2_9SPHI</name>
<evidence type="ECO:0000256" key="2">
    <source>
        <dbReference type="ARBA" id="ARBA00006275"/>
    </source>
</evidence>
<dbReference type="EMBL" id="SNYC01000005">
    <property type="protein sequence ID" value="TDQ08653.1"/>
    <property type="molecule type" value="Genomic_DNA"/>
</dbReference>
<evidence type="ECO:0000259" key="8">
    <source>
        <dbReference type="Pfam" id="PF14322"/>
    </source>
</evidence>
<evidence type="ECO:0000256" key="3">
    <source>
        <dbReference type="ARBA" id="ARBA00022729"/>
    </source>
</evidence>
<evidence type="ECO:0000313" key="10">
    <source>
        <dbReference type="Proteomes" id="UP000295620"/>
    </source>
</evidence>
<evidence type="ECO:0000313" key="9">
    <source>
        <dbReference type="EMBL" id="TDQ08653.1"/>
    </source>
</evidence>
<keyword evidence="4" id="KW-0472">Membrane</keyword>
<protein>
    <submittedName>
        <fullName evidence="9">RagB/SusD domain-containing protein</fullName>
    </submittedName>
</protein>
<dbReference type="InterPro" id="IPR011990">
    <property type="entry name" value="TPR-like_helical_dom_sf"/>
</dbReference>
<dbReference type="Pfam" id="PF07980">
    <property type="entry name" value="SusD_RagB"/>
    <property type="match status" value="1"/>
</dbReference>
<organism evidence="9 10">
    <name type="scientific">Pedobacter metabolipauper</name>
    <dbReference type="NCBI Taxonomy" id="425513"/>
    <lineage>
        <taxon>Bacteria</taxon>
        <taxon>Pseudomonadati</taxon>
        <taxon>Bacteroidota</taxon>
        <taxon>Sphingobacteriia</taxon>
        <taxon>Sphingobacteriales</taxon>
        <taxon>Sphingobacteriaceae</taxon>
        <taxon>Pedobacter</taxon>
    </lineage>
</organism>
<dbReference type="AlphaFoldDB" id="A0A4R6SUK2"/>
<reference evidence="9 10" key="1">
    <citation type="submission" date="2019-03" db="EMBL/GenBank/DDBJ databases">
        <title>Genomic Encyclopedia of Archaeal and Bacterial Type Strains, Phase II (KMG-II): from individual species to whole genera.</title>
        <authorList>
            <person name="Goeker M."/>
        </authorList>
    </citation>
    <scope>NUCLEOTIDE SEQUENCE [LARGE SCALE GENOMIC DNA]</scope>
    <source>
        <strain evidence="9 10">DSM 19035</strain>
    </source>
</reference>
<keyword evidence="10" id="KW-1185">Reference proteome</keyword>
<dbReference type="RefSeq" id="WP_133577003.1">
    <property type="nucleotide sequence ID" value="NZ_SNYC01000005.1"/>
</dbReference>
<dbReference type="Proteomes" id="UP000295620">
    <property type="component" value="Unassembled WGS sequence"/>
</dbReference>
<evidence type="ECO:0000256" key="4">
    <source>
        <dbReference type="ARBA" id="ARBA00023136"/>
    </source>
</evidence>
<comment type="similarity">
    <text evidence="2">Belongs to the SusD family.</text>
</comment>
<evidence type="ECO:0000256" key="5">
    <source>
        <dbReference type="ARBA" id="ARBA00023237"/>
    </source>
</evidence>
<dbReference type="InterPro" id="IPR033985">
    <property type="entry name" value="SusD-like_N"/>
</dbReference>
<dbReference type="Pfam" id="PF14322">
    <property type="entry name" value="SusD-like_3"/>
    <property type="match status" value="1"/>
</dbReference>
<comment type="subcellular location">
    <subcellularLocation>
        <location evidence="1">Cell outer membrane</location>
    </subcellularLocation>
</comment>
<evidence type="ECO:0000256" key="6">
    <source>
        <dbReference type="SAM" id="SignalP"/>
    </source>
</evidence>
<dbReference type="Gene3D" id="1.25.40.390">
    <property type="match status" value="1"/>
</dbReference>
<proteinExistence type="inferred from homology"/>
<feature type="chain" id="PRO_5020366175" evidence="6">
    <location>
        <begin position="19"/>
        <end position="491"/>
    </location>
</feature>
<feature type="signal peptide" evidence="6">
    <location>
        <begin position="1"/>
        <end position="18"/>
    </location>
</feature>
<dbReference type="GO" id="GO:0009279">
    <property type="term" value="C:cell outer membrane"/>
    <property type="evidence" value="ECO:0007669"/>
    <property type="project" value="UniProtKB-SubCell"/>
</dbReference>
<dbReference type="PROSITE" id="PS51257">
    <property type="entry name" value="PROKAR_LIPOPROTEIN"/>
    <property type="match status" value="1"/>
</dbReference>